<keyword evidence="1" id="KW-0812">Transmembrane</keyword>
<name>A0ABV5F3B7_9FLAO</name>
<dbReference type="RefSeq" id="WP_382383289.1">
    <property type="nucleotide sequence ID" value="NZ_JBHMEZ010000012.1"/>
</dbReference>
<protein>
    <submittedName>
        <fullName evidence="2">Cytochrome c oxidase assembly factor Coa1 family protein</fullName>
    </submittedName>
</protein>
<gene>
    <name evidence="2" type="ORF">ACFFVB_12685</name>
</gene>
<dbReference type="EMBL" id="JBHMEZ010000012">
    <property type="protein sequence ID" value="MFB9053935.1"/>
    <property type="molecule type" value="Genomic_DNA"/>
</dbReference>
<comment type="caution">
    <text evidence="2">The sequence shown here is derived from an EMBL/GenBank/DDBJ whole genome shotgun (WGS) entry which is preliminary data.</text>
</comment>
<keyword evidence="1" id="KW-1133">Transmembrane helix</keyword>
<organism evidence="2 3">
    <name type="scientific">Formosa undariae</name>
    <dbReference type="NCBI Taxonomy" id="1325436"/>
    <lineage>
        <taxon>Bacteria</taxon>
        <taxon>Pseudomonadati</taxon>
        <taxon>Bacteroidota</taxon>
        <taxon>Flavobacteriia</taxon>
        <taxon>Flavobacteriales</taxon>
        <taxon>Flavobacteriaceae</taxon>
        <taxon>Formosa</taxon>
    </lineage>
</organism>
<proteinExistence type="predicted"/>
<keyword evidence="1" id="KW-0472">Membrane</keyword>
<accession>A0ABV5F3B7</accession>
<keyword evidence="3" id="KW-1185">Reference proteome</keyword>
<evidence type="ECO:0000313" key="2">
    <source>
        <dbReference type="EMBL" id="MFB9053935.1"/>
    </source>
</evidence>
<reference evidence="2 3" key="1">
    <citation type="submission" date="2024-09" db="EMBL/GenBank/DDBJ databases">
        <authorList>
            <person name="Sun Q."/>
            <person name="Mori K."/>
        </authorList>
    </citation>
    <scope>NUCLEOTIDE SEQUENCE [LARGE SCALE GENOMIC DNA]</scope>
    <source>
        <strain evidence="2 3">CECT 8286</strain>
    </source>
</reference>
<dbReference type="Proteomes" id="UP001589605">
    <property type="component" value="Unassembled WGS sequence"/>
</dbReference>
<evidence type="ECO:0000256" key="1">
    <source>
        <dbReference type="SAM" id="Phobius"/>
    </source>
</evidence>
<evidence type="ECO:0000313" key="3">
    <source>
        <dbReference type="Proteomes" id="UP001589605"/>
    </source>
</evidence>
<feature type="transmembrane region" description="Helical" evidence="1">
    <location>
        <begin position="18"/>
        <end position="37"/>
    </location>
</feature>
<sequence length="149" mass="17127">MNNDLIEQKSWWKLNWKWFIPVVGMLLFFMFSLYSSGLGGNLGDYSKAYADPKLYDVALEKVKLNERVKAVLGAVEPINNMTILNGSVHYSDDNKLVNSTIKITFENGKAMLDISADRINNTWNYKKINVRIKNPPEKKETIEIIKPIE</sequence>